<dbReference type="CDD" id="cd16282">
    <property type="entry name" value="metallo-hydrolase-like_MBL-fold"/>
    <property type="match status" value="1"/>
</dbReference>
<reference evidence="5" key="1">
    <citation type="submission" date="2014-08" db="EMBL/GenBank/DDBJ databases">
        <title>Comparative genomics of the Paenibacillus odorifer group.</title>
        <authorList>
            <person name="den Bakker H.C."/>
            <person name="Tsai Y.-C.Y.-C."/>
            <person name="Martin N."/>
            <person name="Korlach J."/>
            <person name="Wiedmann M."/>
        </authorList>
    </citation>
    <scope>NUCLEOTIDE SEQUENCE [LARGE SCALE GENOMIC DNA]</scope>
    <source>
        <strain evidence="5">DSM 13188</strain>
    </source>
</reference>
<proteinExistence type="predicted"/>
<comment type="catalytic activity">
    <reaction evidence="3">
        <text>3',5'-cyclic UMP + H2O = UMP + H(+)</text>
        <dbReference type="Rhea" id="RHEA:70575"/>
        <dbReference type="ChEBI" id="CHEBI:15377"/>
        <dbReference type="ChEBI" id="CHEBI:15378"/>
        <dbReference type="ChEBI" id="CHEBI:57865"/>
        <dbReference type="ChEBI" id="CHEBI:184387"/>
    </reaction>
    <physiologicalReaction direction="left-to-right" evidence="3">
        <dbReference type="Rhea" id="RHEA:70576"/>
    </physiologicalReaction>
</comment>
<evidence type="ECO:0000256" key="3">
    <source>
        <dbReference type="ARBA" id="ARBA00048505"/>
    </source>
</evidence>
<organism evidence="5 6">
    <name type="scientific">Paenibacillus borealis</name>
    <dbReference type="NCBI Taxonomy" id="160799"/>
    <lineage>
        <taxon>Bacteria</taxon>
        <taxon>Bacillati</taxon>
        <taxon>Bacillota</taxon>
        <taxon>Bacilli</taxon>
        <taxon>Bacillales</taxon>
        <taxon>Paenibacillaceae</taxon>
        <taxon>Paenibacillus</taxon>
    </lineage>
</organism>
<dbReference type="InterPro" id="IPR050855">
    <property type="entry name" value="NDM-1-like"/>
</dbReference>
<keyword evidence="6" id="KW-1185">Reference proteome</keyword>
<dbReference type="SMART" id="SM00849">
    <property type="entry name" value="Lactamase_B"/>
    <property type="match status" value="1"/>
</dbReference>
<dbReference type="KEGG" id="pbd:PBOR_09175"/>
<dbReference type="InterPro" id="IPR036866">
    <property type="entry name" value="RibonucZ/Hydroxyglut_hydro"/>
</dbReference>
<dbReference type="PANTHER" id="PTHR42951:SF4">
    <property type="entry name" value="ACYL-COENZYME A THIOESTERASE MBLAC2"/>
    <property type="match status" value="1"/>
</dbReference>
<evidence type="ECO:0000256" key="1">
    <source>
        <dbReference type="ARBA" id="ARBA00034221"/>
    </source>
</evidence>
<evidence type="ECO:0000259" key="4">
    <source>
        <dbReference type="SMART" id="SM00849"/>
    </source>
</evidence>
<evidence type="ECO:0000313" key="5">
    <source>
        <dbReference type="EMBL" id="AIQ57082.1"/>
    </source>
</evidence>
<evidence type="ECO:0000313" key="6">
    <source>
        <dbReference type="Proteomes" id="UP000029518"/>
    </source>
</evidence>
<dbReference type="AlphaFoldDB" id="A0A089L8F0"/>
<protein>
    <recommendedName>
        <fullName evidence="4">Metallo-beta-lactamase domain-containing protein</fullName>
    </recommendedName>
</protein>
<dbReference type="Proteomes" id="UP000029518">
    <property type="component" value="Chromosome"/>
</dbReference>
<evidence type="ECO:0000256" key="2">
    <source>
        <dbReference type="ARBA" id="ARBA00034301"/>
    </source>
</evidence>
<dbReference type="Pfam" id="PF00753">
    <property type="entry name" value="Lactamase_B"/>
    <property type="match status" value="1"/>
</dbReference>
<feature type="domain" description="Metallo-beta-lactamase" evidence="4">
    <location>
        <begin position="28"/>
        <end position="246"/>
    </location>
</feature>
<dbReference type="OrthoDB" id="420651at2"/>
<dbReference type="Gene3D" id="3.60.15.10">
    <property type="entry name" value="Ribonuclease Z/Hydroxyacylglutathione hydrolase-like"/>
    <property type="match status" value="1"/>
</dbReference>
<comment type="function">
    <text evidence="2">Counteracts the endogenous Pycsar antiviral defense system. Phosphodiesterase that enables metal-dependent hydrolysis of host cyclic nucleotide Pycsar defense signals such as cCMP and cUMP.</text>
</comment>
<dbReference type="InterPro" id="IPR001279">
    <property type="entry name" value="Metallo-B-lactamas"/>
</dbReference>
<dbReference type="RefSeq" id="WP_042211342.1">
    <property type="nucleotide sequence ID" value="NZ_CP009285.1"/>
</dbReference>
<dbReference type="EMBL" id="CP009285">
    <property type="protein sequence ID" value="AIQ57082.1"/>
    <property type="molecule type" value="Genomic_DNA"/>
</dbReference>
<comment type="catalytic activity">
    <reaction evidence="1">
        <text>3',5'-cyclic CMP + H2O = CMP + H(+)</text>
        <dbReference type="Rhea" id="RHEA:72675"/>
        <dbReference type="ChEBI" id="CHEBI:15377"/>
        <dbReference type="ChEBI" id="CHEBI:15378"/>
        <dbReference type="ChEBI" id="CHEBI:58003"/>
        <dbReference type="ChEBI" id="CHEBI:60377"/>
    </reaction>
    <physiologicalReaction direction="left-to-right" evidence="1">
        <dbReference type="Rhea" id="RHEA:72676"/>
    </physiologicalReaction>
</comment>
<dbReference type="HOGENOM" id="CLU_056342_4_1_9"/>
<dbReference type="SUPFAM" id="SSF56281">
    <property type="entry name" value="Metallo-hydrolase/oxidoreductase"/>
    <property type="match status" value="1"/>
</dbReference>
<accession>A0A089L8F0</accession>
<name>A0A089L8F0_PAEBO</name>
<gene>
    <name evidence="5" type="ORF">PBOR_09175</name>
</gene>
<sequence>MFHSRHFNIIALAEGIYALEATDQGGAMSNAGIIDLGGFTLIFDTFNTPQAGRDLRQAAMSLLDQPIRYVVNSHWHGDHVRGNQCFAEETIIASSRTRAMMEQTQPGWLARMTPLLPKLEADLAGLAAKISAGPEEAGRLQLTAEQAYLLEIRESIETLMVTYPVLTFGHQLTLHGTKRSVELLSLGQAHTVCDTILYSPSDFIVFAGDVIAVHNHPLFTDGNPHSWLHALETLEKLDAQQIVPGHGPVSDASAIGSMRQYITDLLAISADYHMNPAQPDISCIPVPEAYQRWKAPGVFQRNLEFLLRK</sequence>
<dbReference type="PANTHER" id="PTHR42951">
    <property type="entry name" value="METALLO-BETA-LACTAMASE DOMAIN-CONTAINING"/>
    <property type="match status" value="1"/>
</dbReference>